<evidence type="ECO:0000313" key="12">
    <source>
        <dbReference type="Proteomes" id="UP000756132"/>
    </source>
</evidence>
<evidence type="ECO:0000256" key="8">
    <source>
        <dbReference type="ARBA" id="ARBA00023136"/>
    </source>
</evidence>
<keyword evidence="7" id="KW-1133">Transmembrane helix</keyword>
<organism evidence="11 12">
    <name type="scientific">Passalora fulva</name>
    <name type="common">Tomato leaf mold</name>
    <name type="synonym">Cladosporium fulvum</name>
    <dbReference type="NCBI Taxonomy" id="5499"/>
    <lineage>
        <taxon>Eukaryota</taxon>
        <taxon>Fungi</taxon>
        <taxon>Dikarya</taxon>
        <taxon>Ascomycota</taxon>
        <taxon>Pezizomycotina</taxon>
        <taxon>Dothideomycetes</taxon>
        <taxon>Dothideomycetidae</taxon>
        <taxon>Mycosphaerellales</taxon>
        <taxon>Mycosphaerellaceae</taxon>
        <taxon>Fulvia</taxon>
    </lineage>
</organism>
<dbReference type="SUPFAM" id="SSF53448">
    <property type="entry name" value="Nucleotide-diphospho-sugar transferases"/>
    <property type="match status" value="1"/>
</dbReference>
<dbReference type="InterPro" id="IPR022751">
    <property type="entry name" value="Alpha_mannosyltransferase"/>
</dbReference>
<dbReference type="Pfam" id="PF11051">
    <property type="entry name" value="Mannosyl_trans3"/>
    <property type="match status" value="1"/>
</dbReference>
<evidence type="ECO:0000256" key="5">
    <source>
        <dbReference type="ARBA" id="ARBA00022692"/>
    </source>
</evidence>
<dbReference type="OrthoDB" id="430354at2759"/>
<keyword evidence="8" id="KW-0472">Membrane</keyword>
<evidence type="ECO:0000256" key="1">
    <source>
        <dbReference type="ARBA" id="ARBA00004606"/>
    </source>
</evidence>
<sequence length="630" mass="71857">MSTAICLSRRQRRILLQRLLTCALAAFIISLVFFPSSARSILDSLASRQDAEVYRNTEIDHHIPDISTEPVHERPHKVTPIRSRPRKAWAGTKRHRGPVVKEDQQILKPAPVHSDDDLAEKLRELEALLPTEDFMEDLLSPLPQVGGAELLHDLASRTRVYKEAFQAWEQLHLHETGETAIQLQDVVHRLSISTTLSKAVRLESIRIYDSFRLYFSQIASVLFPWTMPYYGDHISLHTSFYHGGKGLVFTGGDRQVRYISTSIKAIRELGCSLPVEVLFLGDDDMREENRDKLEELDGVTTRNVGQMIADKGWTVKGWAAKPFAILMSSFREVIFIDADALFLQNPEILFHSSGYTETGALFFKDRNLLPENRRGWLKSFLPKPISHHVKKNRMWTGESGHMQDSGVVVVDKWKHFVALLLTTRLNGPDRDGNKSQGKKGVYEMVYGDKETFWLSWELADDLDYAFHDSVAGTMGSLGPLEPDPKKQTSPSKSDKKATKKAPIKQPADDDDNEDDEDDGDDDDRGSEEREELNAVCSAQLLHFDEEGVPLWFNGWLARTKQASKKLETDVSFEGYMKEPPEVGRHDPDKKDWHIRKSNVVCLVDQEFVRFAYQEQKRLKMLVRLAMENDS</sequence>
<name>A0A9Q8PM18_PASFU</name>
<evidence type="ECO:0000313" key="11">
    <source>
        <dbReference type="EMBL" id="UJO24859.1"/>
    </source>
</evidence>
<comment type="similarity">
    <text evidence="2">Belongs to the MNN1/MNT family.</text>
</comment>
<dbReference type="EMBL" id="CP090175">
    <property type="protein sequence ID" value="UJO24859.1"/>
    <property type="molecule type" value="Genomic_DNA"/>
</dbReference>
<evidence type="ECO:0000256" key="10">
    <source>
        <dbReference type="SAM" id="MobiDB-lite"/>
    </source>
</evidence>
<evidence type="ECO:0000256" key="7">
    <source>
        <dbReference type="ARBA" id="ARBA00022989"/>
    </source>
</evidence>
<keyword evidence="12" id="KW-1185">Reference proteome</keyword>
<dbReference type="PANTHER" id="PTHR31392:SF1">
    <property type="entry name" value="ALPHA-1,3-MANNOSYLTRANSFERASE MNN1-RELATED"/>
    <property type="match status" value="1"/>
</dbReference>
<evidence type="ECO:0000256" key="4">
    <source>
        <dbReference type="ARBA" id="ARBA00022679"/>
    </source>
</evidence>
<dbReference type="AlphaFoldDB" id="A0A9Q8PM18"/>
<evidence type="ECO:0000256" key="3">
    <source>
        <dbReference type="ARBA" id="ARBA00022676"/>
    </source>
</evidence>
<dbReference type="Proteomes" id="UP000756132">
    <property type="component" value="Chromosome 13"/>
</dbReference>
<dbReference type="GO" id="GO:0016020">
    <property type="term" value="C:membrane"/>
    <property type="evidence" value="ECO:0007669"/>
    <property type="project" value="UniProtKB-SubCell"/>
</dbReference>
<protein>
    <submittedName>
        <fullName evidence="11">Alpha-1,3-mannosyltransferase</fullName>
    </submittedName>
</protein>
<dbReference type="GO" id="GO:0006493">
    <property type="term" value="P:protein O-linked glycosylation"/>
    <property type="evidence" value="ECO:0007669"/>
    <property type="project" value="TreeGrafter"/>
</dbReference>
<dbReference type="KEGG" id="ffu:CLAFUR5_14583"/>
<dbReference type="RefSeq" id="XP_047769225.1">
    <property type="nucleotide sequence ID" value="XM_047913731.1"/>
</dbReference>
<feature type="region of interest" description="Disordered" evidence="10">
    <location>
        <begin position="475"/>
        <end position="531"/>
    </location>
</feature>
<dbReference type="OMA" id="NGWAGKP"/>
<gene>
    <name evidence="11" type="ORF">CLAFUR5_14583</name>
</gene>
<keyword evidence="6" id="KW-0735">Signal-anchor</keyword>
<feature type="compositionally biased region" description="Basic and acidic residues" evidence="10">
    <location>
        <begin position="482"/>
        <end position="496"/>
    </location>
</feature>
<reference evidence="11" key="2">
    <citation type="journal article" date="2022" name="Microb. Genom.">
        <title>A chromosome-scale genome assembly of the tomato pathogen Cladosporium fulvum reveals a compartmentalized genome architecture and the presence of a dispensable chromosome.</title>
        <authorList>
            <person name="Zaccaron A.Z."/>
            <person name="Chen L.H."/>
            <person name="Samaras A."/>
            <person name="Stergiopoulos I."/>
        </authorList>
    </citation>
    <scope>NUCLEOTIDE SEQUENCE</scope>
    <source>
        <strain evidence="11">Race5_Kim</strain>
    </source>
</reference>
<evidence type="ECO:0000256" key="6">
    <source>
        <dbReference type="ARBA" id="ARBA00022968"/>
    </source>
</evidence>
<feature type="compositionally biased region" description="Acidic residues" evidence="10">
    <location>
        <begin position="508"/>
        <end position="530"/>
    </location>
</feature>
<evidence type="ECO:0000256" key="2">
    <source>
        <dbReference type="ARBA" id="ARBA00009105"/>
    </source>
</evidence>
<accession>A0A9Q8PM18</accession>
<dbReference type="GO" id="GO:0005794">
    <property type="term" value="C:Golgi apparatus"/>
    <property type="evidence" value="ECO:0007669"/>
    <property type="project" value="TreeGrafter"/>
</dbReference>
<keyword evidence="5" id="KW-0812">Transmembrane</keyword>
<keyword evidence="3" id="KW-0328">Glycosyltransferase</keyword>
<dbReference type="InterPro" id="IPR029044">
    <property type="entry name" value="Nucleotide-diphossugar_trans"/>
</dbReference>
<evidence type="ECO:0000256" key="9">
    <source>
        <dbReference type="ARBA" id="ARBA00023180"/>
    </source>
</evidence>
<dbReference type="GeneID" id="71994461"/>
<keyword evidence="4" id="KW-0808">Transferase</keyword>
<comment type="subcellular location">
    <subcellularLocation>
        <location evidence="1">Membrane</location>
        <topology evidence="1">Single-pass type II membrane protein</topology>
    </subcellularLocation>
</comment>
<keyword evidence="9" id="KW-0325">Glycoprotein</keyword>
<dbReference type="PANTHER" id="PTHR31392">
    <property type="entry name" value="ALPHA-1,3-MANNOSYLTRANSFERASE MNN1-RELATED"/>
    <property type="match status" value="1"/>
</dbReference>
<reference evidence="11" key="1">
    <citation type="submission" date="2021-12" db="EMBL/GenBank/DDBJ databases">
        <authorList>
            <person name="Zaccaron A."/>
            <person name="Stergiopoulos I."/>
        </authorList>
    </citation>
    <scope>NUCLEOTIDE SEQUENCE</scope>
    <source>
        <strain evidence="11">Race5_Kim</strain>
    </source>
</reference>
<proteinExistence type="inferred from homology"/>
<dbReference type="GO" id="GO:0000033">
    <property type="term" value="F:alpha-1,3-mannosyltransferase activity"/>
    <property type="evidence" value="ECO:0007669"/>
    <property type="project" value="TreeGrafter"/>
</dbReference>